<gene>
    <name evidence="2" type="ORF">CIRG_06947</name>
</gene>
<dbReference type="EMBL" id="DS028097">
    <property type="protein sequence ID" value="KMP07266.1"/>
    <property type="molecule type" value="Genomic_DNA"/>
</dbReference>
<accession>A0A0J6YF26</accession>
<proteinExistence type="predicted"/>
<evidence type="ECO:0000256" key="1">
    <source>
        <dbReference type="SAM" id="MobiDB-lite"/>
    </source>
</evidence>
<reference evidence="3" key="1">
    <citation type="journal article" date="2010" name="Genome Res.">
        <title>Population genomic sequencing of Coccidioides fungi reveals recent hybridization and transposon control.</title>
        <authorList>
            <person name="Neafsey D.E."/>
            <person name="Barker B.M."/>
            <person name="Sharpton T.J."/>
            <person name="Stajich J.E."/>
            <person name="Park D.J."/>
            <person name="Whiston E."/>
            <person name="Hung C.-Y."/>
            <person name="McMahan C."/>
            <person name="White J."/>
            <person name="Sykes S."/>
            <person name="Heiman D."/>
            <person name="Young S."/>
            <person name="Zeng Q."/>
            <person name="Abouelleil A."/>
            <person name="Aftuck L."/>
            <person name="Bessette D."/>
            <person name="Brown A."/>
            <person name="FitzGerald M."/>
            <person name="Lui A."/>
            <person name="Macdonald J.P."/>
            <person name="Priest M."/>
            <person name="Orbach M.J."/>
            <person name="Galgiani J.N."/>
            <person name="Kirkland T.N."/>
            <person name="Cole G.T."/>
            <person name="Birren B.W."/>
            <person name="Henn M.R."/>
            <person name="Taylor J.W."/>
            <person name="Rounsley S.D."/>
        </authorList>
    </citation>
    <scope>NUCLEOTIDE SEQUENCE [LARGE SCALE GENOMIC DNA]</scope>
    <source>
        <strain evidence="3">RMSCC 2394</strain>
    </source>
</reference>
<organism evidence="2 3">
    <name type="scientific">Coccidioides immitis RMSCC 2394</name>
    <dbReference type="NCBI Taxonomy" id="404692"/>
    <lineage>
        <taxon>Eukaryota</taxon>
        <taxon>Fungi</taxon>
        <taxon>Dikarya</taxon>
        <taxon>Ascomycota</taxon>
        <taxon>Pezizomycotina</taxon>
        <taxon>Eurotiomycetes</taxon>
        <taxon>Eurotiomycetidae</taxon>
        <taxon>Onygenales</taxon>
        <taxon>Onygenaceae</taxon>
        <taxon>Coccidioides</taxon>
    </lineage>
</organism>
<dbReference type="Proteomes" id="UP000054565">
    <property type="component" value="Unassembled WGS sequence"/>
</dbReference>
<name>A0A0J6YF26_COCIT</name>
<protein>
    <submittedName>
        <fullName evidence="2">Uncharacterized protein</fullName>
    </submittedName>
</protein>
<feature type="region of interest" description="Disordered" evidence="1">
    <location>
        <begin position="122"/>
        <end position="148"/>
    </location>
</feature>
<evidence type="ECO:0000313" key="2">
    <source>
        <dbReference type="EMBL" id="KMP07266.1"/>
    </source>
</evidence>
<dbReference type="AlphaFoldDB" id="A0A0J6YF26"/>
<evidence type="ECO:0000313" key="3">
    <source>
        <dbReference type="Proteomes" id="UP000054565"/>
    </source>
</evidence>
<sequence length="182" mass="19963">MISEIHCERRRSITGQHEACVKAKRPASTARCTGFDVSARLVGPFIGCLLLAMQLFLGPGIQIITKCSFCIDKENSKWTVGGPDLKGLSCPAGRGPCCQVCDAVSRVSHRFFNGPSSLHSLGDFHDPTPDVPRSQSAPKTFGPERSRPMEGFTKTADSYYHAHLLANSSYLETQFIVFRQLT</sequence>